<organism evidence="12 13">
    <name type="scientific">Kosmotoga pacifica</name>
    <dbReference type="NCBI Taxonomy" id="1330330"/>
    <lineage>
        <taxon>Bacteria</taxon>
        <taxon>Thermotogati</taxon>
        <taxon>Thermotogota</taxon>
        <taxon>Thermotogae</taxon>
        <taxon>Kosmotogales</taxon>
        <taxon>Kosmotogaceae</taxon>
        <taxon>Kosmotoga</taxon>
    </lineage>
</organism>
<evidence type="ECO:0000313" key="13">
    <source>
        <dbReference type="Proteomes" id="UP000035159"/>
    </source>
</evidence>
<protein>
    <recommendedName>
        <fullName evidence="9">Periplasmic chaperone PpiD</fullName>
    </recommendedName>
    <alternativeName>
        <fullName evidence="10">Periplasmic folding chaperone</fullName>
    </alternativeName>
</protein>
<dbReference type="InterPro" id="IPR000297">
    <property type="entry name" value="PPIase_PpiC"/>
</dbReference>
<name>A0A0G2ZD00_9BACT</name>
<evidence type="ECO:0000256" key="4">
    <source>
        <dbReference type="ARBA" id="ARBA00022692"/>
    </source>
</evidence>
<evidence type="ECO:0000256" key="6">
    <source>
        <dbReference type="ARBA" id="ARBA00023136"/>
    </source>
</evidence>
<evidence type="ECO:0000313" key="12">
    <source>
        <dbReference type="EMBL" id="AKI97951.1"/>
    </source>
</evidence>
<evidence type="ECO:0000256" key="10">
    <source>
        <dbReference type="ARBA" id="ARBA00042775"/>
    </source>
</evidence>
<dbReference type="InterPro" id="IPR052029">
    <property type="entry name" value="PpiD_chaperone"/>
</dbReference>
<proteinExistence type="inferred from homology"/>
<dbReference type="InterPro" id="IPR027304">
    <property type="entry name" value="Trigger_fact/SurA_dom_sf"/>
</dbReference>
<dbReference type="Gene3D" id="1.10.4030.10">
    <property type="entry name" value="Porin chaperone SurA, peptide-binding domain"/>
    <property type="match status" value="1"/>
</dbReference>
<comment type="subcellular location">
    <subcellularLocation>
        <location evidence="1">Cell inner membrane</location>
        <topology evidence="1">Single-pass type II membrane protein</topology>
        <orientation evidence="1">Periplasmic side</orientation>
    </subcellularLocation>
</comment>
<keyword evidence="13" id="KW-1185">Reference proteome</keyword>
<evidence type="ECO:0000256" key="7">
    <source>
        <dbReference type="ARBA" id="ARBA00023186"/>
    </source>
</evidence>
<evidence type="ECO:0000256" key="5">
    <source>
        <dbReference type="ARBA" id="ARBA00022989"/>
    </source>
</evidence>
<dbReference type="GO" id="GO:0005886">
    <property type="term" value="C:plasma membrane"/>
    <property type="evidence" value="ECO:0007669"/>
    <property type="project" value="UniProtKB-SubCell"/>
</dbReference>
<dbReference type="GO" id="GO:0003755">
    <property type="term" value="F:peptidyl-prolyl cis-trans isomerase activity"/>
    <property type="evidence" value="ECO:0007669"/>
    <property type="project" value="InterPro"/>
</dbReference>
<comment type="similarity">
    <text evidence="8">Belongs to the PpiD chaperone family.</text>
</comment>
<dbReference type="PANTHER" id="PTHR47529:SF1">
    <property type="entry name" value="PERIPLASMIC CHAPERONE PPID"/>
    <property type="match status" value="1"/>
</dbReference>
<dbReference type="RefSeq" id="WP_047755086.1">
    <property type="nucleotide sequence ID" value="NZ_CAJUHA010000018.1"/>
</dbReference>
<gene>
    <name evidence="12" type="ORF">IX53_09090</name>
</gene>
<keyword evidence="6" id="KW-0472">Membrane</keyword>
<dbReference type="Gene3D" id="3.10.50.40">
    <property type="match status" value="1"/>
</dbReference>
<accession>A0A0G2ZD00</accession>
<dbReference type="Pfam" id="PF13145">
    <property type="entry name" value="Rotamase_2"/>
    <property type="match status" value="1"/>
</dbReference>
<evidence type="ECO:0000256" key="9">
    <source>
        <dbReference type="ARBA" id="ARBA00040743"/>
    </source>
</evidence>
<keyword evidence="7" id="KW-0143">Chaperone</keyword>
<dbReference type="OrthoDB" id="43163at2"/>
<evidence type="ECO:0000256" key="8">
    <source>
        <dbReference type="ARBA" id="ARBA00038408"/>
    </source>
</evidence>
<dbReference type="Proteomes" id="UP000035159">
    <property type="component" value="Chromosome"/>
</dbReference>
<evidence type="ECO:0000256" key="3">
    <source>
        <dbReference type="ARBA" id="ARBA00022519"/>
    </source>
</evidence>
<dbReference type="PANTHER" id="PTHR47529">
    <property type="entry name" value="PEPTIDYL-PROLYL CIS-TRANS ISOMERASE D"/>
    <property type="match status" value="1"/>
</dbReference>
<keyword evidence="4" id="KW-0812">Transmembrane</keyword>
<evidence type="ECO:0000256" key="1">
    <source>
        <dbReference type="ARBA" id="ARBA00004382"/>
    </source>
</evidence>
<dbReference type="InterPro" id="IPR046357">
    <property type="entry name" value="PPIase_dom_sf"/>
</dbReference>
<evidence type="ECO:0000256" key="2">
    <source>
        <dbReference type="ARBA" id="ARBA00022475"/>
    </source>
</evidence>
<dbReference type="STRING" id="1330330.IX53_09090"/>
<dbReference type="PATRIC" id="fig|1330330.3.peg.1847"/>
<dbReference type="Pfam" id="PF13624">
    <property type="entry name" value="SurA_N_3"/>
    <property type="match status" value="1"/>
</dbReference>
<reference evidence="12 13" key="1">
    <citation type="submission" date="2015-04" db="EMBL/GenBank/DDBJ databases">
        <title>Complete Genome Sequence of Kosmotoga pacifica SLHLJ1.</title>
        <authorList>
            <person name="Jiang L.J."/>
            <person name="Shao Z.Z."/>
            <person name="Jebbar M."/>
        </authorList>
    </citation>
    <scope>NUCLEOTIDE SEQUENCE [LARGE SCALE GENOMIC DNA]</scope>
    <source>
        <strain evidence="12 13">SLHLJ1</strain>
    </source>
</reference>
<keyword evidence="2" id="KW-1003">Cell membrane</keyword>
<keyword evidence="3" id="KW-0997">Cell inner membrane</keyword>
<feature type="domain" description="PpiC" evidence="11">
    <location>
        <begin position="188"/>
        <end position="307"/>
    </location>
</feature>
<dbReference type="SUPFAM" id="SSF109998">
    <property type="entry name" value="Triger factor/SurA peptide-binding domain-like"/>
    <property type="match status" value="1"/>
</dbReference>
<dbReference type="AlphaFoldDB" id="A0A0G2ZD00"/>
<dbReference type="EMBL" id="CP011232">
    <property type="protein sequence ID" value="AKI97951.1"/>
    <property type="molecule type" value="Genomic_DNA"/>
</dbReference>
<evidence type="ECO:0000259" key="11">
    <source>
        <dbReference type="Pfam" id="PF13145"/>
    </source>
</evidence>
<keyword evidence="5" id="KW-1133">Transmembrane helix</keyword>
<dbReference type="KEGG" id="kpf:IX53_09090"/>
<sequence>MKKALFLVITVILLVIPGFADVSDTELPIEMAATTTTPVATVNGEPISLMLFNTIVMPRYLEISQKISDVDPLFSDVLLNTSAGEELLKVYEQKVLEDLIRKRLIVQYAILHGMEINREEIFLQVHEYVLNSLQESGVSLQEADAYYMLKGYPEGLKSYELQVVEDIIFKNAFNALFSAVTGDASSAVTDEMIEQYYNLNPDEFKIKGEFVELYFEEFDTFTKAYSFLQKAKNASDPVLEFSSKPVKYARTDIQAINPELVEKLFDNFKPGLLNSIEKTNDGKYLIIYLVDHNEEGTAIKPLKAVKEDIKEKLLEGMKKELWNEWLEEDFKVFYEASTIEISDEFK</sequence>